<sequence>MLDIKPLVFSSLFQWRYKLSEIKFGQVEIAKTAAPLPVVAAEIGADKKTGEQVSTYTALLMRRGGITIKVKVPGAPVITTDEIASYLDTEGTPPLVQFAEDFEASFYAFAGKGGGVVSGISARASSAVLVTGNGGVK</sequence>
<evidence type="ECO:0000313" key="2">
    <source>
        <dbReference type="Proteomes" id="UP000276301"/>
    </source>
</evidence>
<evidence type="ECO:0000313" key="1">
    <source>
        <dbReference type="EMBL" id="RLL09755.1"/>
    </source>
</evidence>
<keyword evidence="2" id="KW-1185">Reference proteome</keyword>
<proteinExistence type="predicted"/>
<name>A0A498CKR7_9FIRM</name>
<dbReference type="AlphaFoldDB" id="A0A498CKR7"/>
<gene>
    <name evidence="1" type="ORF">D4A47_09580</name>
</gene>
<reference evidence="1 2" key="1">
    <citation type="submission" date="2018-10" db="EMBL/GenBank/DDBJ databases">
        <title>Anaerotruncus faecis sp. nov., isolated from human feces.</title>
        <authorList>
            <person name="Wang Y.-J."/>
        </authorList>
    </citation>
    <scope>NUCLEOTIDE SEQUENCE [LARGE SCALE GENOMIC DNA]</scope>
    <source>
        <strain evidence="1 2">22A2-44</strain>
    </source>
</reference>
<organism evidence="1 2">
    <name type="scientific">Anaerotruncus massiliensis</name>
    <name type="common">ex Liu et al. 2021</name>
    <dbReference type="NCBI Taxonomy" id="2321404"/>
    <lineage>
        <taxon>Bacteria</taxon>
        <taxon>Bacillati</taxon>
        <taxon>Bacillota</taxon>
        <taxon>Clostridia</taxon>
        <taxon>Eubacteriales</taxon>
        <taxon>Oscillospiraceae</taxon>
        <taxon>Anaerotruncus</taxon>
    </lineage>
</organism>
<protein>
    <submittedName>
        <fullName evidence="1">Uncharacterized protein</fullName>
    </submittedName>
</protein>
<accession>A0A498CKR7</accession>
<dbReference type="Proteomes" id="UP000276301">
    <property type="component" value="Unassembled WGS sequence"/>
</dbReference>
<comment type="caution">
    <text evidence="1">The sequence shown here is derived from an EMBL/GenBank/DDBJ whole genome shotgun (WGS) entry which is preliminary data.</text>
</comment>
<dbReference type="EMBL" id="RCHT01000017">
    <property type="protein sequence ID" value="RLL09755.1"/>
    <property type="molecule type" value="Genomic_DNA"/>
</dbReference>